<evidence type="ECO:0000256" key="6">
    <source>
        <dbReference type="ARBA" id="ARBA00022801"/>
    </source>
</evidence>
<feature type="compositionally biased region" description="Basic residues" evidence="10">
    <location>
        <begin position="88"/>
        <end position="97"/>
    </location>
</feature>
<feature type="compositionally biased region" description="Low complexity" evidence="10">
    <location>
        <begin position="28"/>
        <end position="38"/>
    </location>
</feature>
<dbReference type="PROSITE" id="PS00674">
    <property type="entry name" value="AAA"/>
    <property type="match status" value="1"/>
</dbReference>
<dbReference type="EMBL" id="CAJPDQ010000013">
    <property type="protein sequence ID" value="CAF9918215.1"/>
    <property type="molecule type" value="Genomic_DNA"/>
</dbReference>
<dbReference type="GO" id="GO:0000785">
    <property type="term" value="C:chromatin"/>
    <property type="evidence" value="ECO:0007669"/>
    <property type="project" value="UniProtKB-ARBA"/>
</dbReference>
<feature type="compositionally biased region" description="Basic residues" evidence="10">
    <location>
        <begin position="385"/>
        <end position="394"/>
    </location>
</feature>
<keyword evidence="7" id="KW-0067">ATP-binding</keyword>
<accession>A0A8H3IJX1</accession>
<dbReference type="GO" id="GO:0005634">
    <property type="term" value="C:nucleus"/>
    <property type="evidence" value="ECO:0007669"/>
    <property type="project" value="UniProtKB-SubCell"/>
</dbReference>
<dbReference type="Pfam" id="PF17862">
    <property type="entry name" value="AAA_lid_3"/>
    <property type="match status" value="1"/>
</dbReference>
<keyword evidence="4" id="KW-0158">Chromosome</keyword>
<dbReference type="OrthoDB" id="5421at2759"/>
<comment type="subcellular location">
    <subcellularLocation>
        <location evidence="2">Chromosome</location>
    </subcellularLocation>
    <subcellularLocation>
        <location evidence="1">Nucleus</location>
    </subcellularLocation>
</comment>
<comment type="similarity">
    <text evidence="3">Belongs to the AAA ATPase family.</text>
</comment>
<feature type="compositionally biased region" description="Acidic residues" evidence="10">
    <location>
        <begin position="404"/>
        <end position="414"/>
    </location>
</feature>
<dbReference type="SMART" id="SM00382">
    <property type="entry name" value="AAA"/>
    <property type="match status" value="1"/>
</dbReference>
<reference evidence="12" key="1">
    <citation type="submission" date="2021-03" db="EMBL/GenBank/DDBJ databases">
        <authorList>
            <person name="Tagirdzhanova G."/>
        </authorList>
    </citation>
    <scope>NUCLEOTIDE SEQUENCE</scope>
</reference>
<feature type="compositionally biased region" description="Basic and acidic residues" evidence="10">
    <location>
        <begin position="370"/>
        <end position="384"/>
    </location>
</feature>
<feature type="compositionally biased region" description="Polar residues" evidence="10">
    <location>
        <begin position="1358"/>
        <end position="1373"/>
    </location>
</feature>
<evidence type="ECO:0000256" key="10">
    <source>
        <dbReference type="SAM" id="MobiDB-lite"/>
    </source>
</evidence>
<proteinExistence type="inferred from homology"/>
<dbReference type="InterPro" id="IPR003593">
    <property type="entry name" value="AAA+_ATPase"/>
</dbReference>
<evidence type="ECO:0000256" key="1">
    <source>
        <dbReference type="ARBA" id="ARBA00004123"/>
    </source>
</evidence>
<feature type="compositionally biased region" description="Polar residues" evidence="10">
    <location>
        <begin position="1507"/>
        <end position="1521"/>
    </location>
</feature>
<comment type="caution">
    <text evidence="12">The sequence shown here is derived from an EMBL/GenBank/DDBJ whole genome shotgun (WGS) entry which is preliminary data.</text>
</comment>
<feature type="compositionally biased region" description="Polar residues" evidence="10">
    <location>
        <begin position="329"/>
        <end position="338"/>
    </location>
</feature>
<dbReference type="Gene3D" id="1.10.8.60">
    <property type="match status" value="1"/>
</dbReference>
<feature type="compositionally biased region" description="Low complexity" evidence="10">
    <location>
        <begin position="1527"/>
        <end position="1544"/>
    </location>
</feature>
<dbReference type="Proteomes" id="UP000664169">
    <property type="component" value="Unassembled WGS sequence"/>
</dbReference>
<keyword evidence="6" id="KW-0378">Hydrolase</keyword>
<feature type="region of interest" description="Disordered" evidence="10">
    <location>
        <begin position="1507"/>
        <end position="1547"/>
    </location>
</feature>
<evidence type="ECO:0000313" key="12">
    <source>
        <dbReference type="EMBL" id="CAF9918215.1"/>
    </source>
</evidence>
<evidence type="ECO:0000256" key="2">
    <source>
        <dbReference type="ARBA" id="ARBA00004286"/>
    </source>
</evidence>
<keyword evidence="8" id="KW-0103">Bromodomain</keyword>
<organism evidence="12 13">
    <name type="scientific">Gomphillus americanus</name>
    <dbReference type="NCBI Taxonomy" id="1940652"/>
    <lineage>
        <taxon>Eukaryota</taxon>
        <taxon>Fungi</taxon>
        <taxon>Dikarya</taxon>
        <taxon>Ascomycota</taxon>
        <taxon>Pezizomycotina</taxon>
        <taxon>Lecanoromycetes</taxon>
        <taxon>OSLEUM clade</taxon>
        <taxon>Ostropomycetidae</taxon>
        <taxon>Ostropales</taxon>
        <taxon>Graphidaceae</taxon>
        <taxon>Gomphilloideae</taxon>
        <taxon>Gomphillus</taxon>
    </lineage>
</organism>
<dbReference type="InterPro" id="IPR041569">
    <property type="entry name" value="AAA_lid_3"/>
</dbReference>
<gene>
    <name evidence="12" type="ORF">GOMPHAMPRED_001452</name>
</gene>
<dbReference type="GO" id="GO:0140674">
    <property type="term" value="F:ATP-dependent histone chaperone activity"/>
    <property type="evidence" value="ECO:0007669"/>
    <property type="project" value="UniProtKB-ARBA"/>
</dbReference>
<dbReference type="PANTHER" id="PTHR23069">
    <property type="entry name" value="AAA DOMAIN-CONTAINING"/>
    <property type="match status" value="1"/>
</dbReference>
<name>A0A8H3IJX1_9LECA</name>
<dbReference type="GO" id="GO:0045815">
    <property type="term" value="P:transcription initiation-coupled chromatin remodeling"/>
    <property type="evidence" value="ECO:0007669"/>
    <property type="project" value="TreeGrafter"/>
</dbReference>
<feature type="compositionally biased region" description="Acidic residues" evidence="10">
    <location>
        <begin position="347"/>
        <end position="364"/>
    </location>
</feature>
<dbReference type="GO" id="GO:0016887">
    <property type="term" value="F:ATP hydrolysis activity"/>
    <property type="evidence" value="ECO:0007669"/>
    <property type="project" value="InterPro"/>
</dbReference>
<dbReference type="PANTHER" id="PTHR23069:SF0">
    <property type="entry name" value="TAT-BINDING HOMOLOG 7"/>
    <property type="match status" value="1"/>
</dbReference>
<feature type="compositionally biased region" description="Polar residues" evidence="10">
    <location>
        <begin position="1441"/>
        <end position="1469"/>
    </location>
</feature>
<dbReference type="Gene3D" id="3.40.50.300">
    <property type="entry name" value="P-loop containing nucleotide triphosphate hydrolases"/>
    <property type="match status" value="2"/>
</dbReference>
<evidence type="ECO:0000256" key="7">
    <source>
        <dbReference type="ARBA" id="ARBA00022840"/>
    </source>
</evidence>
<protein>
    <recommendedName>
        <fullName evidence="11">AAA+ ATPase domain-containing protein</fullName>
    </recommendedName>
</protein>
<dbReference type="InterPro" id="IPR003960">
    <property type="entry name" value="ATPase_AAA_CS"/>
</dbReference>
<dbReference type="GO" id="GO:0042393">
    <property type="term" value="F:histone binding"/>
    <property type="evidence" value="ECO:0007669"/>
    <property type="project" value="UniProtKB-ARBA"/>
</dbReference>
<dbReference type="GO" id="GO:0005524">
    <property type="term" value="F:ATP binding"/>
    <property type="evidence" value="ECO:0007669"/>
    <property type="project" value="UniProtKB-KW"/>
</dbReference>
<keyword evidence="5" id="KW-0547">Nucleotide-binding</keyword>
<dbReference type="Pfam" id="PF00004">
    <property type="entry name" value="AAA"/>
    <property type="match status" value="1"/>
</dbReference>
<dbReference type="InterPro" id="IPR027417">
    <property type="entry name" value="P-loop_NTPase"/>
</dbReference>
<feature type="compositionally biased region" description="Basic and acidic residues" evidence="10">
    <location>
        <begin position="304"/>
        <end position="319"/>
    </location>
</feature>
<feature type="compositionally biased region" description="Low complexity" evidence="10">
    <location>
        <begin position="149"/>
        <end position="158"/>
    </location>
</feature>
<feature type="region of interest" description="Disordered" evidence="10">
    <location>
        <begin position="1315"/>
        <end position="1492"/>
    </location>
</feature>
<feature type="region of interest" description="Disordered" evidence="10">
    <location>
        <begin position="1"/>
        <end position="444"/>
    </location>
</feature>
<dbReference type="FunFam" id="1.10.8.60:FF:000016">
    <property type="entry name" value="ATPase family AAA domain-containing protein 2B"/>
    <property type="match status" value="1"/>
</dbReference>
<evidence type="ECO:0000256" key="8">
    <source>
        <dbReference type="ARBA" id="ARBA00023117"/>
    </source>
</evidence>
<dbReference type="GO" id="GO:0006337">
    <property type="term" value="P:nucleosome disassembly"/>
    <property type="evidence" value="ECO:0007669"/>
    <property type="project" value="TreeGrafter"/>
</dbReference>
<dbReference type="FunFam" id="3.40.50.300:FF:000061">
    <property type="entry name" value="ATPase family, AAA domain-containing 2"/>
    <property type="match status" value="1"/>
</dbReference>
<dbReference type="GO" id="GO:0003682">
    <property type="term" value="F:chromatin binding"/>
    <property type="evidence" value="ECO:0007669"/>
    <property type="project" value="TreeGrafter"/>
</dbReference>
<feature type="compositionally biased region" description="Polar residues" evidence="10">
    <location>
        <begin position="1315"/>
        <end position="1347"/>
    </location>
</feature>
<keyword evidence="9" id="KW-0539">Nucleus</keyword>
<feature type="compositionally biased region" description="Polar residues" evidence="10">
    <location>
        <begin position="1384"/>
        <end position="1408"/>
    </location>
</feature>
<feature type="compositionally biased region" description="Acidic residues" evidence="10">
    <location>
        <begin position="54"/>
        <end position="81"/>
    </location>
</feature>
<dbReference type="InterPro" id="IPR003959">
    <property type="entry name" value="ATPase_AAA_core"/>
</dbReference>
<feature type="compositionally biased region" description="Basic and acidic residues" evidence="10">
    <location>
        <begin position="1"/>
        <end position="16"/>
    </location>
</feature>
<sequence length="1659" mass="183519">MPRKRGFQEFDPTKSDSEDEDFDVTAQRSRSTRSTRNTQKPRRKKRKANKRSSDEDEDLDSEESEDSEASYGEEEVIEEPEVDPRTGRPVRRNRKTRPTYEESDGDSIDYMNEINGDDNEEPVNKQLKRGKKPKVMVNLRYNPKRGVRSKSNSVSSKRAGSENTGPVRKSSRIAQGDDDDLYELTNSGNHVAVTGRDRTKSPEMLNLRPTRGGKGLRKPPILDIPEESFDQPKIEPNDGQEPVQAHETGIPASREEVTEAVIVADPDEMAEDQDLDPDAAVIPESNDEDEDIQAQPRRSGRPRNRVEDDQIDELSKETNVRPTRRSLRSAATQPQATSRTRRQGIDDTSDFEPGADDAAEEDVSSSEGSSHSKDKGDSDGDATGRRSKRIRNSHRNAPSADRSEEADELLEELEELRSSRPRKGRRVLSEAEERPQTRKRKPVDYRIWKPEAQLAIEDDGTTETVTPSKRGRGAGNTWHRSLFNVEGPFGGAIGPPPVFGGPYTGAAAGGADSDSSDDENQILPRAIPNVGGMVGMTPTTGAPPGFGAFPVAQPHNQDVLQNTLGKVKDKQALADADPLGVDQNVTFDGVGGLDGHIDQLKEMVALPLLYPEIFQRFKVTPPRGVLFHGPPGTGKTLLARALASSVSSSGRKVTFYMRKGADALSKWVGEAERQLRLLFDEARKNQPSIIFFDEIDGLAPVRSSKQDQIHASIVSTLLALMDGMDGRGQVVVIGATNRPDSVDPALRRPGRFDREFYFPLPNKVARKKILDIHTKNWDPPVSASLKDELAEVTKGYGGADLRALCTEAALNAVQRRYPQIYSSNKKLIINPATIQIAAKDFMISIKKIVPSSERSASSGANPLPKSVEPLLSQQLTEIQKLVAEILPQKKKVTALEEAKYEDALRDDGMMTERLLQEFERCRVFRPRLLIRGVSGMGQQYIVGALLHHLEGLHVQAFDLPSLLSDSTRSPEAATVQFFTEVKRHKPSVIYVPNVDSWYRTVGTAVISTFTGLLRSLSPSDPVLVLGFIEGNEEDIDPQMLRDLFGFSKRNIFRLTNPTRDARMAFFAPIKEYLMTAPDQFPEPANRKPRVLEALEEAPPETPKPPKPLSKEELKAQKRRERYVLNLLKIRLQHIFDFMKKYKKFRNGVLDESAIRYLLVDEEPPEITHETADGLQAQTVQRPYEISVDENGDQGLRETATGRFFYNLEFNTIEKRLQNGFYTRPKDFLGEIKKLVKDARTIGDEERYLRAKEIQANVEVDLMPIEQELDAECEAIFQRKRQKRNSNNTQKQADTTIASTNAEAQVAATIINTSSLTNGESHVAPNTSNNNSHPSRPSGGTSLTNGISDLSDIPGRAPNESNISNKQPSDQSDMMNLADSERSSNHTLVSESFGPSAQTRPSQYRTAGPSSLAERVSIPGNLSQGGLITPLAEGSNPHMYENNASTTSSSNKQGTSSGAFISPDNPQRMAQTMPAGGFSQSLPQKHGEGYAEGPALSTLLNNQFDTQGTQLSTQPSQNSLNTIPDLPQTQASQSSQLQQFSPQQQMPVTQSLPTLPVAKAAAVRNLLNDEPPRPHLSIKHILLDDFITLVVNQTSICTVEQLEQVYSGLMAEIWRTRANWNKTKVVESVKAVFIELIADIEWSQNGGAASGDLAGRGLAY</sequence>
<feature type="compositionally biased region" description="Acidic residues" evidence="10">
    <location>
        <begin position="265"/>
        <end position="277"/>
    </location>
</feature>
<dbReference type="GO" id="GO:0006334">
    <property type="term" value="P:nucleosome assembly"/>
    <property type="evidence" value="ECO:0007669"/>
    <property type="project" value="TreeGrafter"/>
</dbReference>
<feature type="compositionally biased region" description="Basic residues" evidence="10">
    <location>
        <begin position="39"/>
        <end position="50"/>
    </location>
</feature>
<evidence type="ECO:0000256" key="4">
    <source>
        <dbReference type="ARBA" id="ARBA00022454"/>
    </source>
</evidence>
<dbReference type="CDD" id="cd05491">
    <property type="entry name" value="Bromo_TBP7_like"/>
    <property type="match status" value="1"/>
</dbReference>
<evidence type="ECO:0000256" key="5">
    <source>
        <dbReference type="ARBA" id="ARBA00022741"/>
    </source>
</evidence>
<evidence type="ECO:0000256" key="9">
    <source>
        <dbReference type="ARBA" id="ARBA00023242"/>
    </source>
</evidence>
<feature type="domain" description="AAA+ ATPase" evidence="11">
    <location>
        <begin position="621"/>
        <end position="762"/>
    </location>
</feature>
<feature type="compositionally biased region" description="Basic and acidic residues" evidence="10">
    <location>
        <begin position="427"/>
        <end position="444"/>
    </location>
</feature>
<evidence type="ECO:0000256" key="3">
    <source>
        <dbReference type="ARBA" id="ARBA00006914"/>
    </source>
</evidence>
<evidence type="ECO:0000259" key="11">
    <source>
        <dbReference type="SMART" id="SM00382"/>
    </source>
</evidence>
<keyword evidence="13" id="KW-1185">Reference proteome</keyword>
<dbReference type="SUPFAM" id="SSF52540">
    <property type="entry name" value="P-loop containing nucleoside triphosphate hydrolases"/>
    <property type="match status" value="2"/>
</dbReference>
<evidence type="ECO:0000313" key="13">
    <source>
        <dbReference type="Proteomes" id="UP000664169"/>
    </source>
</evidence>
<dbReference type="InterPro" id="IPR045199">
    <property type="entry name" value="ATAD2-like"/>
</dbReference>
<dbReference type="FunFam" id="3.40.50.300:FF:001218">
    <property type="entry name" value="AAA family ATPase, putative"/>
    <property type="match status" value="1"/>
</dbReference>